<dbReference type="InterPro" id="IPR007793">
    <property type="entry name" value="DivIVA_fam"/>
</dbReference>
<dbReference type="Proteomes" id="UP001204144">
    <property type="component" value="Unassembled WGS sequence"/>
</dbReference>
<gene>
    <name evidence="8" type="ORF">EGI31_17390</name>
</gene>
<dbReference type="AlphaFoldDB" id="A0AAE3H663"/>
<comment type="caution">
    <text evidence="8">The sequence shown here is derived from an EMBL/GenBank/DDBJ whole genome shotgun (WGS) entry which is preliminary data.</text>
</comment>
<evidence type="ECO:0000313" key="9">
    <source>
        <dbReference type="Proteomes" id="UP001204144"/>
    </source>
</evidence>
<dbReference type="Pfam" id="PF05103">
    <property type="entry name" value="DivIVA"/>
    <property type="match status" value="1"/>
</dbReference>
<sequence>MKITSLEIKQHEFEKSFRGYDIEEVNHFLSNIAQEWERMLNESKMLKMQLDISEKEASKLREVEMTLIKTLRTAEDTSTRLTENAATEAAKKVAEAKQKAAQIIAEAENTAAQLVADAEQKVGDINTAAKAEFAEIEVNFQSIEAQKLSLLNRLKTLASEIDQIVASNTLDGEIPAPETPKTVVVDYPAKSIEMEVEEEEEVVADDEIVDEVVEHEVEEQRVVDDENHGISFSSAVNEINLESSQEDKTNLEIIEGIGPKIKEVLNNARILTFRDLATTPLYRIKDILDAAGSQFAAHDPSTWVEQAMLAESGQWTQLEELKEYLVAGRVPKADIVEEKPKTESVDSGSTEEMLDKVNKVKAAIRKAMVEKAEPKEPKSVNDYIAEKKQSGSFFDNLN</sequence>
<reference evidence="8 9" key="1">
    <citation type="submission" date="2018-11" db="EMBL/GenBank/DDBJ databases">
        <title>Novel bacteria species description.</title>
        <authorList>
            <person name="Han J.-H."/>
        </authorList>
    </citation>
    <scope>NUCLEOTIDE SEQUENCE [LARGE SCALE GENOMIC DNA]</scope>
    <source>
        <strain evidence="8 9">KCTC23259</strain>
    </source>
</reference>
<feature type="coiled-coil region" evidence="7">
    <location>
        <begin position="86"/>
        <end position="117"/>
    </location>
</feature>
<evidence type="ECO:0000256" key="4">
    <source>
        <dbReference type="ARBA" id="ARBA00022618"/>
    </source>
</evidence>
<dbReference type="GO" id="GO:0005737">
    <property type="term" value="C:cytoplasm"/>
    <property type="evidence" value="ECO:0007669"/>
    <property type="project" value="UniProtKB-SubCell"/>
</dbReference>
<keyword evidence="4" id="KW-0132">Cell division</keyword>
<accession>A0AAE3H663</accession>
<dbReference type="PANTHER" id="PTHR35794">
    <property type="entry name" value="CELL DIVISION PROTEIN DIVIVA"/>
    <property type="match status" value="1"/>
</dbReference>
<dbReference type="Gene3D" id="6.10.250.660">
    <property type="match status" value="1"/>
</dbReference>
<evidence type="ECO:0000256" key="7">
    <source>
        <dbReference type="SAM" id="Coils"/>
    </source>
</evidence>
<dbReference type="GO" id="GO:0051301">
    <property type="term" value="P:cell division"/>
    <property type="evidence" value="ECO:0007669"/>
    <property type="project" value="UniProtKB-KW"/>
</dbReference>
<comment type="similarity">
    <text evidence="2">Belongs to the DivIVA family.</text>
</comment>
<evidence type="ECO:0000313" key="8">
    <source>
        <dbReference type="EMBL" id="MCP9764716.1"/>
    </source>
</evidence>
<keyword evidence="5 7" id="KW-0175">Coiled coil</keyword>
<dbReference type="RefSeq" id="WP_255038407.1">
    <property type="nucleotide sequence ID" value="NZ_RJUF01000175.1"/>
</dbReference>
<evidence type="ECO:0000256" key="6">
    <source>
        <dbReference type="ARBA" id="ARBA00023306"/>
    </source>
</evidence>
<evidence type="ECO:0000256" key="3">
    <source>
        <dbReference type="ARBA" id="ARBA00022490"/>
    </source>
</evidence>
<evidence type="ECO:0000256" key="2">
    <source>
        <dbReference type="ARBA" id="ARBA00009008"/>
    </source>
</evidence>
<organism evidence="8 9">
    <name type="scientific">Lacihabitans soyangensis</name>
    <dbReference type="NCBI Taxonomy" id="869394"/>
    <lineage>
        <taxon>Bacteria</taxon>
        <taxon>Pseudomonadati</taxon>
        <taxon>Bacteroidota</taxon>
        <taxon>Cytophagia</taxon>
        <taxon>Cytophagales</taxon>
        <taxon>Leadbetterellaceae</taxon>
        <taxon>Lacihabitans</taxon>
    </lineage>
</organism>
<keyword evidence="3" id="KW-0963">Cytoplasm</keyword>
<dbReference type="EMBL" id="RJUF01000175">
    <property type="protein sequence ID" value="MCP9764716.1"/>
    <property type="molecule type" value="Genomic_DNA"/>
</dbReference>
<dbReference type="InterPro" id="IPR019933">
    <property type="entry name" value="DivIVA_domain"/>
</dbReference>
<keyword evidence="6" id="KW-0131">Cell cycle</keyword>
<dbReference type="PANTHER" id="PTHR35794:SF2">
    <property type="entry name" value="CELL DIVISION PROTEIN DIVIVA"/>
    <property type="match status" value="1"/>
</dbReference>
<proteinExistence type="inferred from homology"/>
<protein>
    <submittedName>
        <fullName evidence="8">DivIVA domain-containing protein</fullName>
    </submittedName>
</protein>
<comment type="subcellular location">
    <subcellularLocation>
        <location evidence="1">Cytoplasm</location>
    </subcellularLocation>
</comment>
<dbReference type="NCBIfam" id="TIGR03544">
    <property type="entry name" value="DivI1A_domain"/>
    <property type="match status" value="1"/>
</dbReference>
<evidence type="ECO:0000256" key="5">
    <source>
        <dbReference type="ARBA" id="ARBA00023054"/>
    </source>
</evidence>
<evidence type="ECO:0000256" key="1">
    <source>
        <dbReference type="ARBA" id="ARBA00004496"/>
    </source>
</evidence>
<keyword evidence="9" id="KW-1185">Reference proteome</keyword>
<name>A0AAE3H663_9BACT</name>